<evidence type="ECO:0000313" key="1">
    <source>
        <dbReference type="EMBL" id="KKM68284.1"/>
    </source>
</evidence>
<gene>
    <name evidence="1" type="ORF">LCGC14_1462490</name>
</gene>
<name>A0A0F9JER4_9ZZZZ</name>
<comment type="caution">
    <text evidence="1">The sequence shown here is derived from an EMBL/GenBank/DDBJ whole genome shotgun (WGS) entry which is preliminary data.</text>
</comment>
<sequence length="37" mass="3942">MADVGIRMTMTENVSSIAPKISESLRGISQAGEDMTD</sequence>
<proteinExistence type="predicted"/>
<dbReference type="AlphaFoldDB" id="A0A0F9JER4"/>
<protein>
    <submittedName>
        <fullName evidence="1">Uncharacterized protein</fullName>
    </submittedName>
</protein>
<accession>A0A0F9JER4</accession>
<feature type="non-terminal residue" evidence="1">
    <location>
        <position position="37"/>
    </location>
</feature>
<reference evidence="1" key="1">
    <citation type="journal article" date="2015" name="Nature">
        <title>Complex archaea that bridge the gap between prokaryotes and eukaryotes.</title>
        <authorList>
            <person name="Spang A."/>
            <person name="Saw J.H."/>
            <person name="Jorgensen S.L."/>
            <person name="Zaremba-Niedzwiedzka K."/>
            <person name="Martijn J."/>
            <person name="Lind A.E."/>
            <person name="van Eijk R."/>
            <person name="Schleper C."/>
            <person name="Guy L."/>
            <person name="Ettema T.J."/>
        </authorList>
    </citation>
    <scope>NUCLEOTIDE SEQUENCE</scope>
</reference>
<organism evidence="1">
    <name type="scientific">marine sediment metagenome</name>
    <dbReference type="NCBI Taxonomy" id="412755"/>
    <lineage>
        <taxon>unclassified sequences</taxon>
        <taxon>metagenomes</taxon>
        <taxon>ecological metagenomes</taxon>
    </lineage>
</organism>
<dbReference type="EMBL" id="LAZR01010197">
    <property type="protein sequence ID" value="KKM68284.1"/>
    <property type="molecule type" value="Genomic_DNA"/>
</dbReference>